<dbReference type="PRINTS" id="PR01434">
    <property type="entry name" value="NADHDHGNASE5"/>
</dbReference>
<evidence type="ECO:0000256" key="4">
    <source>
        <dbReference type="ARBA" id="ARBA00022692"/>
    </source>
</evidence>
<feature type="transmembrane region" description="Helical" evidence="9">
    <location>
        <begin position="250"/>
        <end position="269"/>
    </location>
</feature>
<evidence type="ECO:0000256" key="8">
    <source>
        <dbReference type="ARBA" id="ARBA00049551"/>
    </source>
</evidence>
<keyword evidence="4 9" id="KW-0812">Transmembrane</keyword>
<evidence type="ECO:0000256" key="5">
    <source>
        <dbReference type="ARBA" id="ARBA00022989"/>
    </source>
</evidence>
<feature type="transmembrane region" description="Helical" evidence="9">
    <location>
        <begin position="139"/>
        <end position="157"/>
    </location>
</feature>
<dbReference type="PANTHER" id="PTHR42829">
    <property type="entry name" value="NADH-UBIQUINONE OXIDOREDUCTASE CHAIN 5"/>
    <property type="match status" value="1"/>
</dbReference>
<feature type="transmembrane region" description="Helical" evidence="9">
    <location>
        <begin position="110"/>
        <end position="132"/>
    </location>
</feature>
<evidence type="ECO:0000313" key="11">
    <source>
        <dbReference type="EMBL" id="QNK04402.1"/>
    </source>
</evidence>
<dbReference type="GeneID" id="60461554"/>
<dbReference type="GO" id="GO:0016020">
    <property type="term" value="C:membrane"/>
    <property type="evidence" value="ECO:0007669"/>
    <property type="project" value="UniProtKB-SubCell"/>
</dbReference>
<feature type="transmembrane region" description="Helical" evidence="9">
    <location>
        <begin position="199"/>
        <end position="219"/>
    </location>
</feature>
<feature type="domain" description="NADH:quinone oxidoreductase/Mrp antiporter transmembrane" evidence="10">
    <location>
        <begin position="94"/>
        <end position="356"/>
    </location>
</feature>
<dbReference type="GO" id="GO:0008137">
    <property type="term" value="F:NADH dehydrogenase (ubiquinone) activity"/>
    <property type="evidence" value="ECO:0007669"/>
    <property type="project" value="UniProtKB-EC"/>
</dbReference>
<name>A0A7G8QC94_9CRUS</name>
<dbReference type="EC" id="7.1.1.2" evidence="3"/>
<keyword evidence="11" id="KW-0496">Mitochondrion</keyword>
<accession>A0A7G8QC94</accession>
<organism evidence="11">
    <name type="scientific">Linguatula arctica</name>
    <dbReference type="NCBI Taxonomy" id="1346601"/>
    <lineage>
        <taxon>Eukaryota</taxon>
        <taxon>Metazoa</taxon>
        <taxon>Ecdysozoa</taxon>
        <taxon>Arthropoda</taxon>
        <taxon>Crustacea</taxon>
        <taxon>Oligostraca</taxon>
        <taxon>Ichthyostraca</taxon>
        <taxon>Pentastomida</taxon>
        <taxon>Porocephalida</taxon>
        <taxon>Linguatulidae</taxon>
        <taxon>Linguatula</taxon>
    </lineage>
</organism>
<feature type="transmembrane region" description="Helical" evidence="9">
    <location>
        <begin position="308"/>
        <end position="335"/>
    </location>
</feature>
<dbReference type="GO" id="GO:0042773">
    <property type="term" value="P:ATP synthesis coupled electron transport"/>
    <property type="evidence" value="ECO:0007669"/>
    <property type="project" value="InterPro"/>
</dbReference>
<evidence type="ECO:0000256" key="1">
    <source>
        <dbReference type="ARBA" id="ARBA00003257"/>
    </source>
</evidence>
<geneLocation type="mitochondrion" evidence="11"/>
<feature type="transmembrane region" description="Helical" evidence="9">
    <location>
        <begin position="163"/>
        <end position="187"/>
    </location>
</feature>
<protein>
    <recommendedName>
        <fullName evidence="3">NADH:ubiquinone reductase (H(+)-translocating)</fullName>
        <ecNumber evidence="3">7.1.1.2</ecNumber>
    </recommendedName>
    <alternativeName>
        <fullName evidence="7">NADH dehydrogenase subunit 5</fullName>
    </alternativeName>
</protein>
<comment type="catalytic activity">
    <reaction evidence="8">
        <text>a ubiquinone + NADH + 5 H(+)(in) = a ubiquinol + NAD(+) + 4 H(+)(out)</text>
        <dbReference type="Rhea" id="RHEA:29091"/>
        <dbReference type="Rhea" id="RHEA-COMP:9565"/>
        <dbReference type="Rhea" id="RHEA-COMP:9566"/>
        <dbReference type="ChEBI" id="CHEBI:15378"/>
        <dbReference type="ChEBI" id="CHEBI:16389"/>
        <dbReference type="ChEBI" id="CHEBI:17976"/>
        <dbReference type="ChEBI" id="CHEBI:57540"/>
        <dbReference type="ChEBI" id="CHEBI:57945"/>
        <dbReference type="EC" id="7.1.1.2"/>
    </reaction>
</comment>
<feature type="transmembrane region" description="Helical" evidence="9">
    <location>
        <begin position="434"/>
        <end position="455"/>
    </location>
</feature>
<feature type="transmembrane region" description="Helical" evidence="9">
    <location>
        <begin position="225"/>
        <end position="243"/>
    </location>
</feature>
<feature type="transmembrane region" description="Helical" evidence="9">
    <location>
        <begin position="397"/>
        <end position="422"/>
    </location>
</feature>
<dbReference type="EMBL" id="MN792849">
    <property type="protein sequence ID" value="QNK04402.1"/>
    <property type="molecule type" value="Genomic_DNA"/>
</dbReference>
<dbReference type="GO" id="GO:0003954">
    <property type="term" value="F:NADH dehydrogenase activity"/>
    <property type="evidence" value="ECO:0007669"/>
    <property type="project" value="TreeGrafter"/>
</dbReference>
<feature type="transmembrane region" description="Helical" evidence="9">
    <location>
        <begin position="515"/>
        <end position="532"/>
    </location>
</feature>
<evidence type="ECO:0000256" key="7">
    <source>
        <dbReference type="ARBA" id="ARBA00031027"/>
    </source>
</evidence>
<dbReference type="CTD" id="4540"/>
<dbReference type="Pfam" id="PF00361">
    <property type="entry name" value="Proton_antipo_M"/>
    <property type="match status" value="1"/>
</dbReference>
<feature type="transmembrane region" description="Helical" evidence="9">
    <location>
        <begin position="275"/>
        <end position="296"/>
    </location>
</feature>
<feature type="transmembrane region" description="Helical" evidence="9">
    <location>
        <begin position="355"/>
        <end position="376"/>
    </location>
</feature>
<evidence type="ECO:0000256" key="6">
    <source>
        <dbReference type="ARBA" id="ARBA00023136"/>
    </source>
</evidence>
<feature type="transmembrane region" description="Helical" evidence="9">
    <location>
        <begin position="7"/>
        <end position="26"/>
    </location>
</feature>
<keyword evidence="6 9" id="KW-0472">Membrane</keyword>
<proteinExistence type="predicted"/>
<evidence type="ECO:0000256" key="2">
    <source>
        <dbReference type="ARBA" id="ARBA00004141"/>
    </source>
</evidence>
<dbReference type="InterPro" id="IPR001750">
    <property type="entry name" value="ND/Mrp_TM"/>
</dbReference>
<evidence type="ECO:0000259" key="10">
    <source>
        <dbReference type="Pfam" id="PF00361"/>
    </source>
</evidence>
<dbReference type="InterPro" id="IPR003945">
    <property type="entry name" value="NU5C-like"/>
</dbReference>
<comment type="function">
    <text evidence="1">Core subunit of the mitochondrial membrane respiratory chain NADH dehydrogenase (Complex I) that is believed to belong to the minimal assembly required for catalysis. Complex I functions in the transfer of electrons from NADH to the respiratory chain. The immediate electron acceptor for the enzyme is believed to be ubiquinone.</text>
</comment>
<evidence type="ECO:0000256" key="9">
    <source>
        <dbReference type="SAM" id="Phobius"/>
    </source>
</evidence>
<dbReference type="AlphaFoldDB" id="A0A7G8QC94"/>
<gene>
    <name evidence="11" type="primary">ND5</name>
</gene>
<feature type="transmembrane region" description="Helical" evidence="9">
    <location>
        <begin position="38"/>
        <end position="65"/>
    </location>
</feature>
<reference evidence="11" key="1">
    <citation type="submission" date="2019-12" db="EMBL/GenBank/DDBJ databases">
        <authorList>
            <person name="Dunlop J."/>
            <person name="Grau J.H."/>
            <person name="Gjerde B."/>
            <person name="Meixner M."/>
            <person name="Tappe D."/>
        </authorList>
    </citation>
    <scope>NUCLEOTIDE SEQUENCE</scope>
</reference>
<comment type="subcellular location">
    <subcellularLocation>
        <location evidence="2">Membrane</location>
        <topology evidence="2">Multi-pass membrane protein</topology>
    </subcellularLocation>
</comment>
<evidence type="ECO:0000256" key="3">
    <source>
        <dbReference type="ARBA" id="ARBA00012944"/>
    </source>
</evidence>
<dbReference type="RefSeq" id="YP_009975060.1">
    <property type="nucleotide sequence ID" value="NC_051998.1"/>
</dbReference>
<sequence>MILVWGLVMSGVGVIVMLGSGVSWVVEYVIFSLGGVEWSVVFLCDVVSLMFVFYVMVITVSVFVYSGAYVSWGSVRFYFLVFWFVVSMLLMVMSPSMVSIILGWDGLGVVSYFLVVFYGGSSVDYSGMITFLSNRLGDSVLMVSVGWLMCLSSWNFLMWDEWVMWFFVMVLLMGMTKSAQFPFSVWLPEAMAAPTPVSALVHSSTLVTAGVYLVMRYSVNEGCSWLVYVGLFTMLIFGAMALWEVDGKKVIAFSTLSQLGMMFMCLGLGLKVLVFFHLLTHALFKSLLFLCMGVVIHEGGGSQDVRMMGGWASSAVVVGGVMVVSVMSLAGFPYLSGFYSKDYMMEWVWGSMQGGVIEVLIFGGLCLTVAYGVRLVKMVMLGEWGGGVVSDSGGMSSMFLVPLVSLGVLVVFSGSWMAWVLFEGSVVVSVGDKILPLVSLVVGGGVMTLLGGVVPEFLMGVWKLSGSGVSSLGLKVAGMCHILDEGWLVYGGFMAGEVVKSVSSGVVSYYGVSKHYFMILFFMWMGIVWVMYI</sequence>
<dbReference type="GO" id="GO:0015990">
    <property type="term" value="P:electron transport coupled proton transport"/>
    <property type="evidence" value="ECO:0007669"/>
    <property type="project" value="TreeGrafter"/>
</dbReference>
<dbReference type="PANTHER" id="PTHR42829:SF2">
    <property type="entry name" value="NADH-UBIQUINONE OXIDOREDUCTASE CHAIN 5"/>
    <property type="match status" value="1"/>
</dbReference>
<feature type="transmembrane region" description="Helical" evidence="9">
    <location>
        <begin position="77"/>
        <end position="104"/>
    </location>
</feature>
<keyword evidence="5 9" id="KW-1133">Transmembrane helix</keyword>